<keyword evidence="3" id="KW-1185">Reference proteome</keyword>
<dbReference type="AlphaFoldDB" id="A0A4V2FR19"/>
<dbReference type="GO" id="GO:0006508">
    <property type="term" value="P:proteolysis"/>
    <property type="evidence" value="ECO:0007669"/>
    <property type="project" value="UniProtKB-KW"/>
</dbReference>
<dbReference type="InterPro" id="IPR050325">
    <property type="entry name" value="Prot/Nucl_acid_deglycase"/>
</dbReference>
<dbReference type="Pfam" id="PF01965">
    <property type="entry name" value="DJ-1_PfpI"/>
    <property type="match status" value="1"/>
</dbReference>
<dbReference type="GO" id="GO:0008233">
    <property type="term" value="F:peptidase activity"/>
    <property type="evidence" value="ECO:0007669"/>
    <property type="project" value="UniProtKB-KW"/>
</dbReference>
<evidence type="ECO:0000313" key="3">
    <source>
        <dbReference type="Proteomes" id="UP000291591"/>
    </source>
</evidence>
<gene>
    <name evidence="2" type="ORF">EV383_3587</name>
</gene>
<organism evidence="2 3">
    <name type="scientific">Pseudonocardia sediminis</name>
    <dbReference type="NCBI Taxonomy" id="1397368"/>
    <lineage>
        <taxon>Bacteria</taxon>
        <taxon>Bacillati</taxon>
        <taxon>Actinomycetota</taxon>
        <taxon>Actinomycetes</taxon>
        <taxon>Pseudonocardiales</taxon>
        <taxon>Pseudonocardiaceae</taxon>
        <taxon>Pseudonocardia</taxon>
    </lineage>
</organism>
<dbReference type="RefSeq" id="WP_130290947.1">
    <property type="nucleotide sequence ID" value="NZ_SHKL01000001.1"/>
</dbReference>
<accession>A0A4V2FR19</accession>
<evidence type="ECO:0000259" key="1">
    <source>
        <dbReference type="Pfam" id="PF01965"/>
    </source>
</evidence>
<dbReference type="Gene3D" id="3.40.50.880">
    <property type="match status" value="1"/>
</dbReference>
<sequence>MTTDTVHVALHDGLADWEVGHLLAELRTGRFTGRPFDIVTVGLSDRPVTTMGGVRIVPDAVVDDLDPSVSALLVLPGGEIWDAGGGDEFVEAARRFLDAGVPVAAICGATAGLARGGLLDTRPHTSAAAEYLAATGYAGGGHYREERAVIGGDVVTAGPQSPVQFSRAVLERLGLASPEVRQAYEAVFHGGDGSAFGVLMGAHA</sequence>
<dbReference type="InterPro" id="IPR029062">
    <property type="entry name" value="Class_I_gatase-like"/>
</dbReference>
<reference evidence="2 3" key="1">
    <citation type="submission" date="2019-02" db="EMBL/GenBank/DDBJ databases">
        <title>Sequencing the genomes of 1000 actinobacteria strains.</title>
        <authorList>
            <person name="Klenk H.-P."/>
        </authorList>
    </citation>
    <scope>NUCLEOTIDE SEQUENCE [LARGE SCALE GENOMIC DNA]</scope>
    <source>
        <strain evidence="2 3">DSM 45779</strain>
    </source>
</reference>
<name>A0A4V2FR19_PSEST</name>
<dbReference type="EMBL" id="SHKL01000001">
    <property type="protein sequence ID" value="RZT86690.1"/>
    <property type="molecule type" value="Genomic_DNA"/>
</dbReference>
<dbReference type="GO" id="GO:0005737">
    <property type="term" value="C:cytoplasm"/>
    <property type="evidence" value="ECO:0007669"/>
    <property type="project" value="TreeGrafter"/>
</dbReference>
<dbReference type="PANTHER" id="PTHR48094:SF19">
    <property type="entry name" value="DJ-1_PFPI DOMAIN-CONTAINING PROTEIN"/>
    <property type="match status" value="1"/>
</dbReference>
<evidence type="ECO:0000313" key="2">
    <source>
        <dbReference type="EMBL" id="RZT86690.1"/>
    </source>
</evidence>
<dbReference type="PANTHER" id="PTHR48094">
    <property type="entry name" value="PROTEIN/NUCLEIC ACID DEGLYCASE DJ-1-RELATED"/>
    <property type="match status" value="1"/>
</dbReference>
<dbReference type="SUPFAM" id="SSF52317">
    <property type="entry name" value="Class I glutamine amidotransferase-like"/>
    <property type="match status" value="1"/>
</dbReference>
<proteinExistence type="predicted"/>
<feature type="domain" description="DJ-1/PfpI" evidence="1">
    <location>
        <begin position="6"/>
        <end position="171"/>
    </location>
</feature>
<protein>
    <submittedName>
        <fullName evidence="2">Putative intracellular protease/amidase</fullName>
    </submittedName>
</protein>
<keyword evidence="2" id="KW-0378">Hydrolase</keyword>
<dbReference type="Proteomes" id="UP000291591">
    <property type="component" value="Unassembled WGS sequence"/>
</dbReference>
<comment type="caution">
    <text evidence="2">The sequence shown here is derived from an EMBL/GenBank/DDBJ whole genome shotgun (WGS) entry which is preliminary data.</text>
</comment>
<dbReference type="InterPro" id="IPR002818">
    <property type="entry name" value="DJ-1/PfpI"/>
</dbReference>
<dbReference type="OrthoDB" id="6003696at2"/>
<keyword evidence="2" id="KW-0645">Protease</keyword>